<comment type="caution">
    <text evidence="2">The sequence shown here is derived from an EMBL/GenBank/DDBJ whole genome shotgun (WGS) entry which is preliminary data.</text>
</comment>
<organism evidence="2 3">
    <name type="scientific">Anisodus tanguticus</name>
    <dbReference type="NCBI Taxonomy" id="243964"/>
    <lineage>
        <taxon>Eukaryota</taxon>
        <taxon>Viridiplantae</taxon>
        <taxon>Streptophyta</taxon>
        <taxon>Embryophyta</taxon>
        <taxon>Tracheophyta</taxon>
        <taxon>Spermatophyta</taxon>
        <taxon>Magnoliopsida</taxon>
        <taxon>eudicotyledons</taxon>
        <taxon>Gunneridae</taxon>
        <taxon>Pentapetalae</taxon>
        <taxon>asterids</taxon>
        <taxon>lamiids</taxon>
        <taxon>Solanales</taxon>
        <taxon>Solanaceae</taxon>
        <taxon>Solanoideae</taxon>
        <taxon>Hyoscyameae</taxon>
        <taxon>Anisodus</taxon>
    </lineage>
</organism>
<dbReference type="GO" id="GO:0006508">
    <property type="term" value="P:proteolysis"/>
    <property type="evidence" value="ECO:0007669"/>
    <property type="project" value="InterPro"/>
</dbReference>
<protein>
    <submittedName>
        <fullName evidence="2">Uncharacterized protein</fullName>
    </submittedName>
</protein>
<proteinExistence type="predicted"/>
<dbReference type="GO" id="GO:0004252">
    <property type="term" value="F:serine-type endopeptidase activity"/>
    <property type="evidence" value="ECO:0007669"/>
    <property type="project" value="InterPro"/>
</dbReference>
<name>A0AAE1R5C9_9SOLA</name>
<sequence length="208" mass="23357">MAMEYDLENYGSIQSGLIQLVVDACLTNGGIALETRQRSIMGFAKGTPRGVAPHARLVVYEVTWTGGSYTSDYLVVADMESQSSVDSSRERNGISLPNCKTDWLNKDESRPYLSRSLVWKASRSMDQMYVGDDTLIQDKDLNNNNKYENLNNHDQEIDLASGQPRARDENGTSPHVPRCTRKDPTPNDEYNDAKNGIRITRSDLTKIF</sequence>
<evidence type="ECO:0000313" key="2">
    <source>
        <dbReference type="EMBL" id="KAK4345171.1"/>
    </source>
</evidence>
<keyword evidence="3" id="KW-1185">Reference proteome</keyword>
<feature type="region of interest" description="Disordered" evidence="1">
    <location>
        <begin position="161"/>
        <end position="193"/>
    </location>
</feature>
<reference evidence="2" key="1">
    <citation type="submission" date="2023-12" db="EMBL/GenBank/DDBJ databases">
        <title>Genome assembly of Anisodus tanguticus.</title>
        <authorList>
            <person name="Wang Y.-J."/>
        </authorList>
    </citation>
    <scope>NUCLEOTIDE SEQUENCE</scope>
    <source>
        <strain evidence="2">KB-2021</strain>
        <tissue evidence="2">Leaf</tissue>
    </source>
</reference>
<gene>
    <name evidence="2" type="ORF">RND71_035347</name>
</gene>
<dbReference type="Gene3D" id="3.40.50.200">
    <property type="entry name" value="Peptidase S8/S53 domain"/>
    <property type="match status" value="1"/>
</dbReference>
<dbReference type="InterPro" id="IPR036852">
    <property type="entry name" value="Peptidase_S8/S53_dom_sf"/>
</dbReference>
<dbReference type="AlphaFoldDB" id="A0AAE1R5C9"/>
<evidence type="ECO:0000256" key="1">
    <source>
        <dbReference type="SAM" id="MobiDB-lite"/>
    </source>
</evidence>
<accession>A0AAE1R5C9</accession>
<evidence type="ECO:0000313" key="3">
    <source>
        <dbReference type="Proteomes" id="UP001291623"/>
    </source>
</evidence>
<dbReference type="Proteomes" id="UP001291623">
    <property type="component" value="Unassembled WGS sequence"/>
</dbReference>
<dbReference type="EMBL" id="JAVYJV010000019">
    <property type="protein sequence ID" value="KAK4345171.1"/>
    <property type="molecule type" value="Genomic_DNA"/>
</dbReference>